<evidence type="ECO:0000256" key="3">
    <source>
        <dbReference type="ARBA" id="ARBA00022691"/>
    </source>
</evidence>
<feature type="region of interest" description="Disordered" evidence="6">
    <location>
        <begin position="1"/>
        <end position="37"/>
    </location>
</feature>
<reference evidence="8 9" key="1">
    <citation type="submission" date="2014-11" db="EMBL/GenBank/DDBJ databases">
        <authorList>
            <person name="Zhu J."/>
            <person name="Qi W."/>
            <person name="Song R."/>
        </authorList>
    </citation>
    <scope>NUCLEOTIDE SEQUENCE [LARGE SCALE GENOMIC DNA]</scope>
</reference>
<dbReference type="PhylomeDB" id="A0A0G4GU34"/>
<dbReference type="GO" id="GO:0008173">
    <property type="term" value="F:RNA methyltransferase activity"/>
    <property type="evidence" value="ECO:0007669"/>
    <property type="project" value="InterPro"/>
</dbReference>
<dbReference type="SUPFAM" id="SSF53335">
    <property type="entry name" value="S-adenosyl-L-methionine-dependent methyltransferases"/>
    <property type="match status" value="1"/>
</dbReference>
<feature type="active site" description="Nucleophile" evidence="5">
    <location>
        <position position="321"/>
    </location>
</feature>
<keyword evidence="9" id="KW-1185">Reference proteome</keyword>
<dbReference type="OMA" id="MCCAPGM"/>
<feature type="binding site" evidence="5">
    <location>
        <position position="217"/>
    </location>
    <ligand>
        <name>S-adenosyl-L-methionine</name>
        <dbReference type="ChEBI" id="CHEBI:59789"/>
    </ligand>
</feature>
<accession>A0A0G4GU34</accession>
<dbReference type="InParanoid" id="A0A0G4GU34"/>
<dbReference type="Pfam" id="PF01189">
    <property type="entry name" value="Methyltr_RsmB-F"/>
    <property type="match status" value="1"/>
</dbReference>
<gene>
    <name evidence="8" type="ORF">Vbra_2737</name>
</gene>
<dbReference type="EMBL" id="CDMY01000813">
    <property type="protein sequence ID" value="CEM34249.1"/>
    <property type="molecule type" value="Genomic_DNA"/>
</dbReference>
<keyword evidence="3 5" id="KW-0949">S-adenosyl-L-methionine</keyword>
<comment type="caution">
    <text evidence="5">Lacks conserved residue(s) required for the propagation of feature annotation.</text>
</comment>
<dbReference type="PRINTS" id="PR02010">
    <property type="entry name" value="RCMT9"/>
</dbReference>
<organism evidence="8 9">
    <name type="scientific">Vitrella brassicaformis (strain CCMP3155)</name>
    <dbReference type="NCBI Taxonomy" id="1169540"/>
    <lineage>
        <taxon>Eukaryota</taxon>
        <taxon>Sar</taxon>
        <taxon>Alveolata</taxon>
        <taxon>Colpodellida</taxon>
        <taxon>Vitrellaceae</taxon>
        <taxon>Vitrella</taxon>
    </lineage>
</organism>
<dbReference type="InterPro" id="IPR023267">
    <property type="entry name" value="RCMT"/>
</dbReference>
<feature type="region of interest" description="Disordered" evidence="6">
    <location>
        <begin position="452"/>
        <end position="489"/>
    </location>
</feature>
<dbReference type="InterPro" id="IPR049560">
    <property type="entry name" value="MeTrfase_RsmB-F_NOP2_cat"/>
</dbReference>
<dbReference type="STRING" id="1169540.A0A0G4GU34"/>
<dbReference type="GO" id="GO:0003723">
    <property type="term" value="F:RNA binding"/>
    <property type="evidence" value="ECO:0007669"/>
    <property type="project" value="UniProtKB-UniRule"/>
</dbReference>
<feature type="binding site" evidence="5">
    <location>
        <position position="258"/>
    </location>
    <ligand>
        <name>S-adenosyl-L-methionine</name>
        <dbReference type="ChEBI" id="CHEBI:59789"/>
    </ligand>
</feature>
<name>A0A0G4GU34_VITBC</name>
<dbReference type="GO" id="GO:0001510">
    <property type="term" value="P:RNA methylation"/>
    <property type="evidence" value="ECO:0007669"/>
    <property type="project" value="InterPro"/>
</dbReference>
<dbReference type="InterPro" id="IPR023269">
    <property type="entry name" value="RCMT_subfamily_9"/>
</dbReference>
<evidence type="ECO:0000313" key="8">
    <source>
        <dbReference type="EMBL" id="CEM34249.1"/>
    </source>
</evidence>
<dbReference type="CDD" id="cd02440">
    <property type="entry name" value="AdoMet_MTases"/>
    <property type="match status" value="1"/>
</dbReference>
<feature type="domain" description="SAM-dependent MTase RsmB/NOP-type" evidence="7">
    <location>
        <begin position="54"/>
        <end position="430"/>
    </location>
</feature>
<comment type="similarity">
    <text evidence="5">Belongs to the class I-like SAM-binding methyltransferase superfamily. RsmB/NOP family.</text>
</comment>
<feature type="compositionally biased region" description="Basic and acidic residues" evidence="6">
    <location>
        <begin position="71"/>
        <end position="82"/>
    </location>
</feature>
<dbReference type="AlphaFoldDB" id="A0A0G4GU34"/>
<evidence type="ECO:0000256" key="2">
    <source>
        <dbReference type="ARBA" id="ARBA00022679"/>
    </source>
</evidence>
<dbReference type="PRINTS" id="PR02008">
    <property type="entry name" value="RCMTFAMILY"/>
</dbReference>
<dbReference type="VEuPathDB" id="CryptoDB:Vbra_2737"/>
<proteinExistence type="inferred from homology"/>
<dbReference type="PANTHER" id="PTHR22807">
    <property type="entry name" value="NOP2 YEAST -RELATED NOL1/NOP2/FMU SUN DOMAIN-CONTAINING"/>
    <property type="match status" value="1"/>
</dbReference>
<evidence type="ECO:0000313" key="9">
    <source>
        <dbReference type="Proteomes" id="UP000041254"/>
    </source>
</evidence>
<dbReference type="PANTHER" id="PTHR22807:SF16">
    <property type="entry name" value="SAM-DEPENDENT MTASE RSMB_NOP-TYPE DOMAIN-CONTAINING PROTEIN"/>
    <property type="match status" value="1"/>
</dbReference>
<protein>
    <recommendedName>
        <fullName evidence="7">SAM-dependent MTase RsmB/NOP-type domain-containing protein</fullName>
    </recommendedName>
</protein>
<dbReference type="Gene3D" id="3.40.50.150">
    <property type="entry name" value="Vaccinia Virus protein VP39"/>
    <property type="match status" value="1"/>
</dbReference>
<keyword evidence="1 5" id="KW-0489">Methyltransferase</keyword>
<feature type="binding site" evidence="5">
    <location>
        <position position="190"/>
    </location>
    <ligand>
        <name>S-adenosyl-L-methionine</name>
        <dbReference type="ChEBI" id="CHEBI:59789"/>
    </ligand>
</feature>
<keyword evidence="4 5" id="KW-0694">RNA-binding</keyword>
<evidence type="ECO:0000259" key="7">
    <source>
        <dbReference type="PROSITE" id="PS51686"/>
    </source>
</evidence>
<feature type="region of interest" description="Disordered" evidence="6">
    <location>
        <begin position="350"/>
        <end position="385"/>
    </location>
</feature>
<evidence type="ECO:0000256" key="4">
    <source>
        <dbReference type="ARBA" id="ARBA00022884"/>
    </source>
</evidence>
<dbReference type="OrthoDB" id="427002at2759"/>
<feature type="compositionally biased region" description="Low complexity" evidence="6">
    <location>
        <begin position="228"/>
        <end position="243"/>
    </location>
</feature>
<sequence length="489" mass="52720">MRGDEKFPSHQLPQKRTHPASEGEGNSHGGSASGGAYPLPAPYRTFLLDNGVDPDVYLAPEPPRYIRTNPRRFDSADPSARTKLEQELGHSLEPVRWLDPPTSPSLSPGAASGSSVWSCLYSLPNSVKIAGSQAYKSGQIYGIDAASAAAVRALECRPGDRVLDICCAPGAKLCMICDEMNLEGLVVGIDLSKHRLAACKTLVKKYGITNADLVEADATTWTPHDDTAQPPTQQQVDTPPAALAEPPESLKFDRVIVDAECTHDGSFKHLSKFQHQWGWETFAKRVLDPVRISTLTSLQQRLLLNGFRLLKQGGVLVYSTCSFCVSQNEAIVESLLKRYPDAARLDPLPFGLEGPPCRTSSADKQPTDDPAEMAPSPAPRCTPSRLTVPARPSLLEADGPAGSDGRHCTARFDPKLSHTGGLFIARLTKTKAIEPLVVLPTHEGTSECVKDEMVIKQEPQDSGPAPPPEAATPVDVHLPIKREGEQADG</sequence>
<dbReference type="InterPro" id="IPR001678">
    <property type="entry name" value="MeTrfase_RsmB-F_NOP2_dom"/>
</dbReference>
<dbReference type="PROSITE" id="PS51686">
    <property type="entry name" value="SAM_MT_RSMB_NOP"/>
    <property type="match status" value="1"/>
</dbReference>
<feature type="compositionally biased region" description="Basic and acidic residues" evidence="6">
    <location>
        <begin position="478"/>
        <end position="489"/>
    </location>
</feature>
<evidence type="ECO:0000256" key="1">
    <source>
        <dbReference type="ARBA" id="ARBA00022603"/>
    </source>
</evidence>
<dbReference type="InterPro" id="IPR029063">
    <property type="entry name" value="SAM-dependent_MTases_sf"/>
</dbReference>
<feature type="region of interest" description="Disordered" evidence="6">
    <location>
        <begin position="60"/>
        <end position="82"/>
    </location>
</feature>
<evidence type="ECO:0000256" key="6">
    <source>
        <dbReference type="SAM" id="MobiDB-lite"/>
    </source>
</evidence>
<feature type="region of interest" description="Disordered" evidence="6">
    <location>
        <begin position="221"/>
        <end position="243"/>
    </location>
</feature>
<evidence type="ECO:0000256" key="5">
    <source>
        <dbReference type="PROSITE-ProRule" id="PRU01023"/>
    </source>
</evidence>
<dbReference type="Proteomes" id="UP000041254">
    <property type="component" value="Unassembled WGS sequence"/>
</dbReference>
<keyword evidence="2 5" id="KW-0808">Transferase</keyword>